<evidence type="ECO:0000313" key="2">
    <source>
        <dbReference type="Proteomes" id="UP000657372"/>
    </source>
</evidence>
<dbReference type="SUPFAM" id="SSF51197">
    <property type="entry name" value="Clavaminate synthase-like"/>
    <property type="match status" value="1"/>
</dbReference>
<keyword evidence="1" id="KW-0223">Dioxygenase</keyword>
<evidence type="ECO:0000313" key="1">
    <source>
        <dbReference type="EMBL" id="MBF8176676.1"/>
    </source>
</evidence>
<keyword evidence="1" id="KW-0560">Oxidoreductase</keyword>
<dbReference type="Proteomes" id="UP000657372">
    <property type="component" value="Unassembled WGS sequence"/>
</dbReference>
<sequence length="283" mass="31885">MRDTLTQSEIKAYHRDGFVVLRNCYDLETEILPIQRAIGELICLIREHNGYEVTVPENWASFDHQFADLISHDRRLGGVVYDAIKQIPAFVRLVCSSGHEKLYNQLIKAELIGIAAGGYGIRIDNPSEERFRVDWHQEYPAQLRSVDGAVFWSPLVPIEENMGPVRICPGSQVEGLVPVHTTDPENPGKAGAYALILENREERIARYEQVAPLLNPGDLLVMDFLTLHASGCNVSQRSRWSMQSRLFNFREKTGISHEWSGSYAAGKDFSKIHPELVVKTGAL</sequence>
<reference evidence="1 2" key="1">
    <citation type="submission" date="2020-11" db="EMBL/GenBank/DDBJ databases">
        <title>WGS of Herminiimonas contaminans strain Marseille-Q4544 isolated from planarians Schmidtea mediterranea.</title>
        <authorList>
            <person name="Kangale L."/>
        </authorList>
    </citation>
    <scope>NUCLEOTIDE SEQUENCE [LARGE SCALE GENOMIC DNA]</scope>
    <source>
        <strain evidence="1 2">Marseille-Q4544</strain>
    </source>
</reference>
<dbReference type="Pfam" id="PF05721">
    <property type="entry name" value="PhyH"/>
    <property type="match status" value="1"/>
</dbReference>
<organism evidence="1 2">
    <name type="scientific">Herminiimonas contaminans</name>
    <dbReference type="NCBI Taxonomy" id="1111140"/>
    <lineage>
        <taxon>Bacteria</taxon>
        <taxon>Pseudomonadati</taxon>
        <taxon>Pseudomonadota</taxon>
        <taxon>Betaproteobacteria</taxon>
        <taxon>Burkholderiales</taxon>
        <taxon>Oxalobacteraceae</taxon>
        <taxon>Herminiimonas</taxon>
    </lineage>
</organism>
<dbReference type="PANTHER" id="PTHR20883:SF14">
    <property type="entry name" value="PHYTANOYL-COA DIOXYGENASE"/>
    <property type="match status" value="1"/>
</dbReference>
<dbReference type="RefSeq" id="WP_195874664.1">
    <property type="nucleotide sequence ID" value="NZ_JADOEL010000002.1"/>
</dbReference>
<dbReference type="EMBL" id="JADOEL010000002">
    <property type="protein sequence ID" value="MBF8176676.1"/>
    <property type="molecule type" value="Genomic_DNA"/>
</dbReference>
<gene>
    <name evidence="1" type="ORF">IXC47_03155</name>
</gene>
<proteinExistence type="predicted"/>
<dbReference type="GO" id="GO:0051213">
    <property type="term" value="F:dioxygenase activity"/>
    <property type="evidence" value="ECO:0007669"/>
    <property type="project" value="UniProtKB-KW"/>
</dbReference>
<keyword evidence="2" id="KW-1185">Reference proteome</keyword>
<name>A0ABS0EP99_9BURK</name>
<dbReference type="PANTHER" id="PTHR20883">
    <property type="entry name" value="PHYTANOYL-COA DIOXYGENASE DOMAIN CONTAINING 1"/>
    <property type="match status" value="1"/>
</dbReference>
<dbReference type="InterPro" id="IPR008775">
    <property type="entry name" value="Phytyl_CoA_dOase-like"/>
</dbReference>
<comment type="caution">
    <text evidence="1">The sequence shown here is derived from an EMBL/GenBank/DDBJ whole genome shotgun (WGS) entry which is preliminary data.</text>
</comment>
<accession>A0ABS0EP99</accession>
<protein>
    <submittedName>
        <fullName evidence="1">Phytanoyl-CoA dioxygenase family protein</fullName>
    </submittedName>
</protein>
<dbReference type="Gene3D" id="2.60.120.620">
    <property type="entry name" value="q2cbj1_9rhob like domain"/>
    <property type="match status" value="1"/>
</dbReference>